<dbReference type="Proteomes" id="UP000198977">
    <property type="component" value="Unassembled WGS sequence"/>
</dbReference>
<dbReference type="EMBL" id="FOMW01000009">
    <property type="protein sequence ID" value="SFE64119.1"/>
    <property type="molecule type" value="Genomic_DNA"/>
</dbReference>
<keyword evidence="1" id="KW-1133">Transmembrane helix</keyword>
<keyword evidence="1" id="KW-0472">Membrane</keyword>
<dbReference type="RefSeq" id="WP_093924273.1">
    <property type="nucleotide sequence ID" value="NZ_FOMW01000009.1"/>
</dbReference>
<organism evidence="2 3">
    <name type="scientific">Sulfitobacter brevis</name>
    <dbReference type="NCBI Taxonomy" id="74348"/>
    <lineage>
        <taxon>Bacteria</taxon>
        <taxon>Pseudomonadati</taxon>
        <taxon>Pseudomonadota</taxon>
        <taxon>Alphaproteobacteria</taxon>
        <taxon>Rhodobacterales</taxon>
        <taxon>Roseobacteraceae</taxon>
        <taxon>Sulfitobacter</taxon>
    </lineage>
</organism>
<evidence type="ECO:0000313" key="2">
    <source>
        <dbReference type="EMBL" id="SFE64119.1"/>
    </source>
</evidence>
<dbReference type="AlphaFoldDB" id="A0A1I2C6Z9"/>
<feature type="transmembrane region" description="Helical" evidence="1">
    <location>
        <begin position="20"/>
        <end position="45"/>
    </location>
</feature>
<feature type="transmembrane region" description="Helical" evidence="1">
    <location>
        <begin position="66"/>
        <end position="89"/>
    </location>
</feature>
<reference evidence="2 3" key="1">
    <citation type="submission" date="2016-10" db="EMBL/GenBank/DDBJ databases">
        <authorList>
            <person name="de Groot N.N."/>
        </authorList>
    </citation>
    <scope>NUCLEOTIDE SEQUENCE [LARGE SCALE GENOMIC DNA]</scope>
    <source>
        <strain evidence="2 3">DSM 11443</strain>
    </source>
</reference>
<evidence type="ECO:0000256" key="1">
    <source>
        <dbReference type="SAM" id="Phobius"/>
    </source>
</evidence>
<gene>
    <name evidence="2" type="ORF">SAMN04488523_10910</name>
</gene>
<keyword evidence="3" id="KW-1185">Reference proteome</keyword>
<proteinExistence type="predicted"/>
<evidence type="ECO:0000313" key="3">
    <source>
        <dbReference type="Proteomes" id="UP000198977"/>
    </source>
</evidence>
<keyword evidence="1" id="KW-0812">Transmembrane</keyword>
<sequence>MSSDNSADSFQDPDSLLDFYKYLTVAAFVVLSLLFLWYFVAFLIAKSESELGGLRPSLSWIKVNTEAVSAPFGLILSSAVAFAGSLVAIKLSNNALRLTKQSGKQQAEQMRIDRHQKAIEICSIISPVASEVDLAARQVTDAILTGLAMASSHTNRLLAELADCGESDNSVYPPRTYVTRTQVRNAVTELALVLHLSGILSGISTGLFRLYQSYGGASGIDTASLNWKPHSSKLQERFLLEYSRLDSSQSAEWDASIVDGLDHRPKVQRLLDQVAQMNPRETAAYLRAQAGALDADSITDAFMEYFGGIVHLGSNPEALVGTGGMNRISEDANQLFFAALFGLRRMSATFGYVNPDDIDISTERNVYYYRVNTGIPVMLKVLDSLPSSHAVEKEFSRLTVSMTRTFESVKKSEDGSLQEYVENFLRIHTANHDGNRDALNNIRNQLIALIEENGGIDTGVFIVKQV</sequence>
<accession>A0A1I2C6Z9</accession>
<protein>
    <submittedName>
        <fullName evidence="2">Uncharacterized protein</fullName>
    </submittedName>
</protein>
<name>A0A1I2C6Z9_9RHOB</name>